<accession>A0A921UWP5</accession>
<gene>
    <name evidence="1" type="ORF">BDA96_02G272700</name>
</gene>
<comment type="caution">
    <text evidence="1">The sequence shown here is derived from an EMBL/GenBank/DDBJ whole genome shotgun (WGS) entry which is preliminary data.</text>
</comment>
<dbReference type="Proteomes" id="UP000807115">
    <property type="component" value="Chromosome 2"/>
</dbReference>
<protein>
    <submittedName>
        <fullName evidence="1">Uncharacterized protein</fullName>
    </submittedName>
</protein>
<reference evidence="1" key="1">
    <citation type="journal article" date="2019" name="BMC Genomics">
        <title>A new reference genome for Sorghum bicolor reveals high levels of sequence similarity between sweet and grain genotypes: implications for the genetics of sugar metabolism.</title>
        <authorList>
            <person name="Cooper E.A."/>
            <person name="Brenton Z.W."/>
            <person name="Flinn B.S."/>
            <person name="Jenkins J."/>
            <person name="Shu S."/>
            <person name="Flowers D."/>
            <person name="Luo F."/>
            <person name="Wang Y."/>
            <person name="Xia P."/>
            <person name="Barry K."/>
            <person name="Daum C."/>
            <person name="Lipzen A."/>
            <person name="Yoshinaga Y."/>
            <person name="Schmutz J."/>
            <person name="Saski C."/>
            <person name="Vermerris W."/>
            <person name="Kresovich S."/>
        </authorList>
    </citation>
    <scope>NUCLEOTIDE SEQUENCE</scope>
</reference>
<evidence type="ECO:0000313" key="2">
    <source>
        <dbReference type="Proteomes" id="UP000807115"/>
    </source>
</evidence>
<dbReference type="EMBL" id="CM027681">
    <property type="protein sequence ID" value="KAG0544406.1"/>
    <property type="molecule type" value="Genomic_DNA"/>
</dbReference>
<dbReference type="AlphaFoldDB" id="A0A921UWP5"/>
<evidence type="ECO:0000313" key="1">
    <source>
        <dbReference type="EMBL" id="KAG0544406.1"/>
    </source>
</evidence>
<reference evidence="1" key="2">
    <citation type="submission" date="2020-10" db="EMBL/GenBank/DDBJ databases">
        <authorList>
            <person name="Cooper E.A."/>
            <person name="Brenton Z.W."/>
            <person name="Flinn B.S."/>
            <person name="Jenkins J."/>
            <person name="Shu S."/>
            <person name="Flowers D."/>
            <person name="Luo F."/>
            <person name="Wang Y."/>
            <person name="Xia P."/>
            <person name="Barry K."/>
            <person name="Daum C."/>
            <person name="Lipzen A."/>
            <person name="Yoshinaga Y."/>
            <person name="Schmutz J."/>
            <person name="Saski C."/>
            <person name="Vermerris W."/>
            <person name="Kresovich S."/>
        </authorList>
    </citation>
    <scope>NUCLEOTIDE SEQUENCE</scope>
</reference>
<organism evidence="1 2">
    <name type="scientific">Sorghum bicolor</name>
    <name type="common">Sorghum</name>
    <name type="synonym">Sorghum vulgare</name>
    <dbReference type="NCBI Taxonomy" id="4558"/>
    <lineage>
        <taxon>Eukaryota</taxon>
        <taxon>Viridiplantae</taxon>
        <taxon>Streptophyta</taxon>
        <taxon>Embryophyta</taxon>
        <taxon>Tracheophyta</taxon>
        <taxon>Spermatophyta</taxon>
        <taxon>Magnoliopsida</taxon>
        <taxon>Liliopsida</taxon>
        <taxon>Poales</taxon>
        <taxon>Poaceae</taxon>
        <taxon>PACMAD clade</taxon>
        <taxon>Panicoideae</taxon>
        <taxon>Andropogonodae</taxon>
        <taxon>Andropogoneae</taxon>
        <taxon>Sorghinae</taxon>
        <taxon>Sorghum</taxon>
    </lineage>
</organism>
<sequence length="56" mass="6272">MTCLWPPLHLRQEALLLRARVCVVVYRRQSPWLASAALILHASFIQSTTSPASSQP</sequence>
<proteinExistence type="predicted"/>
<name>A0A921UWP5_SORBI</name>